<gene>
    <name evidence="2" type="ORF">SDC9_207405</name>
</gene>
<dbReference type="AlphaFoldDB" id="A0A645JJ80"/>
<keyword evidence="1" id="KW-1133">Transmembrane helix</keyword>
<comment type="caution">
    <text evidence="2">The sequence shown here is derived from an EMBL/GenBank/DDBJ whole genome shotgun (WGS) entry which is preliminary data.</text>
</comment>
<sequence length="116" mass="13588">MSLPRFEIVIPELEKSEPVVALLVYLLYILVGYLRARSLRELPDGFDDLIFGFFECEVVGDYFMAELQVLHFGFLYGIAVIKLYQRKRYEENERHAEQAELILYASEEKHIRASPV</sequence>
<name>A0A645JJ80_9ZZZZ</name>
<protein>
    <submittedName>
        <fullName evidence="2">Uncharacterized protein</fullName>
    </submittedName>
</protein>
<feature type="transmembrane region" description="Helical" evidence="1">
    <location>
        <begin position="20"/>
        <end position="36"/>
    </location>
</feature>
<evidence type="ECO:0000256" key="1">
    <source>
        <dbReference type="SAM" id="Phobius"/>
    </source>
</evidence>
<keyword evidence="1" id="KW-0812">Transmembrane</keyword>
<accession>A0A645JJ80</accession>
<evidence type="ECO:0000313" key="2">
    <source>
        <dbReference type="EMBL" id="MPN59683.1"/>
    </source>
</evidence>
<feature type="transmembrane region" description="Helical" evidence="1">
    <location>
        <begin position="67"/>
        <end position="84"/>
    </location>
</feature>
<dbReference type="EMBL" id="VSSQ01133973">
    <property type="protein sequence ID" value="MPN59683.1"/>
    <property type="molecule type" value="Genomic_DNA"/>
</dbReference>
<proteinExistence type="predicted"/>
<reference evidence="2" key="1">
    <citation type="submission" date="2019-08" db="EMBL/GenBank/DDBJ databases">
        <authorList>
            <person name="Kucharzyk K."/>
            <person name="Murdoch R.W."/>
            <person name="Higgins S."/>
            <person name="Loffler F."/>
        </authorList>
    </citation>
    <scope>NUCLEOTIDE SEQUENCE</scope>
</reference>
<keyword evidence="1" id="KW-0472">Membrane</keyword>
<organism evidence="2">
    <name type="scientific">bioreactor metagenome</name>
    <dbReference type="NCBI Taxonomy" id="1076179"/>
    <lineage>
        <taxon>unclassified sequences</taxon>
        <taxon>metagenomes</taxon>
        <taxon>ecological metagenomes</taxon>
    </lineage>
</organism>